<keyword evidence="3" id="KW-1185">Reference proteome</keyword>
<dbReference type="Gene3D" id="3.30.420.10">
    <property type="entry name" value="Ribonuclease H-like superfamily/Ribonuclease H"/>
    <property type="match status" value="1"/>
</dbReference>
<dbReference type="PANTHER" id="PTHR35004:SF7">
    <property type="entry name" value="INTEGRASE PROTEIN"/>
    <property type="match status" value="1"/>
</dbReference>
<dbReference type="PROSITE" id="PS50994">
    <property type="entry name" value="INTEGRASE"/>
    <property type="match status" value="1"/>
</dbReference>
<dbReference type="Proteomes" id="UP001064971">
    <property type="component" value="Chromosome"/>
</dbReference>
<dbReference type="SUPFAM" id="SSF53098">
    <property type="entry name" value="Ribonuclease H-like"/>
    <property type="match status" value="1"/>
</dbReference>
<feature type="domain" description="Integrase catalytic" evidence="1">
    <location>
        <begin position="292"/>
        <end position="472"/>
    </location>
</feature>
<organism evidence="2 3">
    <name type="scientific">Deinococcus aetherius</name>
    <dbReference type="NCBI Taxonomy" id="200252"/>
    <lineage>
        <taxon>Bacteria</taxon>
        <taxon>Thermotogati</taxon>
        <taxon>Deinococcota</taxon>
        <taxon>Deinococci</taxon>
        <taxon>Deinococcales</taxon>
        <taxon>Deinococcaceae</taxon>
        <taxon>Deinococcus</taxon>
    </lineage>
</organism>
<gene>
    <name evidence="2" type="ORF">DAETH_28520</name>
</gene>
<dbReference type="InterPro" id="IPR001584">
    <property type="entry name" value="Integrase_cat-core"/>
</dbReference>
<evidence type="ECO:0000313" key="3">
    <source>
        <dbReference type="Proteomes" id="UP001064971"/>
    </source>
</evidence>
<evidence type="ECO:0000313" key="2">
    <source>
        <dbReference type="EMBL" id="BDP42883.1"/>
    </source>
</evidence>
<dbReference type="EMBL" id="AP026560">
    <property type="protein sequence ID" value="BDP42883.1"/>
    <property type="molecule type" value="Genomic_DNA"/>
</dbReference>
<reference evidence="2" key="1">
    <citation type="submission" date="2022-07" db="EMBL/GenBank/DDBJ databases">
        <title>Complete Genome Sequence of the Radioresistant Bacterium Deinococcus aetherius ST0316, Isolated from the Air Dust collected in Lower Stratosphere above Japan.</title>
        <authorList>
            <person name="Satoh K."/>
            <person name="Hagiwara K."/>
            <person name="Katsumata K."/>
            <person name="Kubo A."/>
            <person name="Yokobori S."/>
            <person name="Yamagishi A."/>
            <person name="Oono Y."/>
            <person name="Narumi I."/>
        </authorList>
    </citation>
    <scope>NUCLEOTIDE SEQUENCE</scope>
    <source>
        <strain evidence="2">ST0316</strain>
    </source>
</reference>
<evidence type="ECO:0000259" key="1">
    <source>
        <dbReference type="PROSITE" id="PS50994"/>
    </source>
</evidence>
<accession>A0ABN6RHR8</accession>
<proteinExistence type="predicted"/>
<dbReference type="Pfam" id="PF00665">
    <property type="entry name" value="rve"/>
    <property type="match status" value="1"/>
</dbReference>
<sequence length="712" mass="80310">MSRYSEERKTHLLTVEECAVATGRSTKTITRRLAGEHVYVEYHFVKARVGSVRTAFVDVRTLGLPILAEGHVLPQVCGGTVRKDIEISAEGHGENGVPVLLNPEVPAPPPQACGGTPNLSFRTPPKVPLLSPLDPQTHDLHQRLQVVLRTRRHSRERGAAVERLAGELEVHPRRVQRWVHALEEGANSPYALARQGRSDRGRRRFPEEVRELVTAAFLNNRPGVSASAVYRALERSVPHLMTYSTKGGSVKRIEPRTVRVIQQELMVDPAMQLMFRDTKQRKEFLRVYNGKVHALHANAQWQMDMTRCDVEVFNPVMRRFYRLRVHAVIDVYSGCIMGLSFSEDEDQAQTNIALLRALTPKTGRYAHLYPMYGTPNTIYWDNGKTYRSGEVERIVSTLGIESIHSLPRVSHTRGAIERFFGTLHGMIERALTGYAGMNAVARDSEELRALRERTLRWAETGRDPGRQQRHLTEEEFKSVVLMWLVTEYHQMIQDTGETRQEKFLSSVQGDAARHTLRLYDPQELFMLFCRQISRVVTPDSGIQYKNRLFKSPTGALAGYAGRTVVLMEDAFSPEGWYGVVYPRKDGTYAYLGDVEPAPEWADSAESAAVRQIEKGARRALVERVEVEAERNRRPELNIAESLVRALPLSDPSQLPVVDVAPAPLPTSRARLATTPRDEDVGDFGRFLDAGKDAQTADEFMTVIKNTLPGRKK</sequence>
<name>A0ABN6RHR8_9DEIO</name>
<protein>
    <submittedName>
        <fullName evidence="2">Transposase</fullName>
    </submittedName>
</protein>
<dbReference type="PANTHER" id="PTHR35004">
    <property type="entry name" value="TRANSPOSASE RV3428C-RELATED"/>
    <property type="match status" value="1"/>
</dbReference>
<dbReference type="InterPro" id="IPR036397">
    <property type="entry name" value="RNaseH_sf"/>
</dbReference>
<dbReference type="InterPro" id="IPR012337">
    <property type="entry name" value="RNaseH-like_sf"/>
</dbReference>